<organism evidence="7 8">
    <name type="scientific">Pygocentrus nattereri</name>
    <name type="common">Red-bellied piranha</name>
    <dbReference type="NCBI Taxonomy" id="42514"/>
    <lineage>
        <taxon>Eukaryota</taxon>
        <taxon>Metazoa</taxon>
        <taxon>Chordata</taxon>
        <taxon>Craniata</taxon>
        <taxon>Vertebrata</taxon>
        <taxon>Euteleostomi</taxon>
        <taxon>Actinopterygii</taxon>
        <taxon>Neopterygii</taxon>
        <taxon>Teleostei</taxon>
        <taxon>Ostariophysi</taxon>
        <taxon>Characiformes</taxon>
        <taxon>Characoidei</taxon>
        <taxon>Pygocentrus</taxon>
    </lineage>
</organism>
<dbReference type="Pfam" id="PF04505">
    <property type="entry name" value="CD225"/>
    <property type="match status" value="1"/>
</dbReference>
<dbReference type="Proteomes" id="UP001501920">
    <property type="component" value="Chromosome 11"/>
</dbReference>
<reference evidence="7" key="3">
    <citation type="submission" date="2025-09" db="UniProtKB">
        <authorList>
            <consortium name="Ensembl"/>
        </authorList>
    </citation>
    <scope>IDENTIFICATION</scope>
</reference>
<dbReference type="AlphaFoldDB" id="A0A3B4DEV2"/>
<dbReference type="PANTHER" id="PTHR13999">
    <property type="entry name" value="INTERFERON INDUCIBLE TRANSMEMBRANE PROTEIN"/>
    <property type="match status" value="1"/>
</dbReference>
<proteinExistence type="inferred from homology"/>
<evidence type="ECO:0000313" key="7">
    <source>
        <dbReference type="Ensembl" id="ENSPNAP00000021993.2"/>
    </source>
</evidence>
<reference evidence="7 8" key="1">
    <citation type="submission" date="2020-10" db="EMBL/GenBank/DDBJ databases">
        <title>Pygocentrus nattereri (red-bellied piranha) genome, fPygNat1, primary haplotype.</title>
        <authorList>
            <person name="Myers G."/>
            <person name="Meyer A."/>
            <person name="Karagic N."/>
            <person name="Pippel M."/>
            <person name="Winkler S."/>
            <person name="Tracey A."/>
            <person name="Wood J."/>
            <person name="Formenti G."/>
            <person name="Howe K."/>
            <person name="Fedrigo O."/>
            <person name="Jarvis E.D."/>
        </authorList>
    </citation>
    <scope>NUCLEOTIDE SEQUENCE [LARGE SCALE GENOMIC DNA]</scope>
</reference>
<name>A0A3B4DEV2_PYGNA</name>
<feature type="transmembrane region" description="Helical" evidence="6">
    <location>
        <begin position="35"/>
        <end position="58"/>
    </location>
</feature>
<dbReference type="InterPro" id="IPR007593">
    <property type="entry name" value="CD225/Dispanin_fam"/>
</dbReference>
<evidence type="ECO:0000256" key="5">
    <source>
        <dbReference type="ARBA" id="ARBA00023136"/>
    </source>
</evidence>
<comment type="similarity">
    <text evidence="2">Belongs to the CD225/Dispanin family.</text>
</comment>
<sequence>NMCTKTVIKTETAPHNHCAGDGTVVSSMPEHPKDYIVWSMASLYFGKPFCLGLLAFYFSVKSRDRKMVGGLEGVRSYGSTARCINGWALITLFVIFGKNSSHILATVNILYG</sequence>
<keyword evidence="4 6" id="KW-1133">Transmembrane helix</keyword>
<evidence type="ECO:0000256" key="4">
    <source>
        <dbReference type="ARBA" id="ARBA00022989"/>
    </source>
</evidence>
<keyword evidence="5 6" id="KW-0472">Membrane</keyword>
<dbReference type="GO" id="GO:0005886">
    <property type="term" value="C:plasma membrane"/>
    <property type="evidence" value="ECO:0007669"/>
    <property type="project" value="TreeGrafter"/>
</dbReference>
<evidence type="ECO:0000256" key="2">
    <source>
        <dbReference type="ARBA" id="ARBA00006843"/>
    </source>
</evidence>
<keyword evidence="3 6" id="KW-0812">Transmembrane</keyword>
<evidence type="ECO:0000256" key="6">
    <source>
        <dbReference type="SAM" id="Phobius"/>
    </source>
</evidence>
<evidence type="ECO:0000256" key="1">
    <source>
        <dbReference type="ARBA" id="ARBA00004370"/>
    </source>
</evidence>
<dbReference type="GeneTree" id="ENSGT01020000232419"/>
<dbReference type="InterPro" id="IPR051517">
    <property type="entry name" value="IFITM_antiviral_protein"/>
</dbReference>
<keyword evidence="8" id="KW-1185">Reference proteome</keyword>
<comment type="subcellular location">
    <subcellularLocation>
        <location evidence="1">Membrane</location>
    </subcellularLocation>
</comment>
<protein>
    <submittedName>
        <fullName evidence="7">Uncharacterized protein</fullName>
    </submittedName>
</protein>
<evidence type="ECO:0000313" key="8">
    <source>
        <dbReference type="Proteomes" id="UP001501920"/>
    </source>
</evidence>
<reference evidence="7" key="2">
    <citation type="submission" date="2025-08" db="UniProtKB">
        <authorList>
            <consortium name="Ensembl"/>
        </authorList>
    </citation>
    <scope>IDENTIFICATION</scope>
</reference>
<evidence type="ECO:0000256" key="3">
    <source>
        <dbReference type="ARBA" id="ARBA00022692"/>
    </source>
</evidence>
<dbReference type="Ensembl" id="ENSPNAT00000033798.2">
    <property type="protein sequence ID" value="ENSPNAP00000021993.2"/>
    <property type="gene ID" value="ENSPNAG00000029257.2"/>
</dbReference>
<accession>A0A3B4DEV2</accession>